<evidence type="ECO:0000313" key="2">
    <source>
        <dbReference type="EMBL" id="KIK28718.1"/>
    </source>
</evidence>
<accession>A0A0D0A9Q5</accession>
<dbReference type="EMBL" id="KN833691">
    <property type="protein sequence ID" value="KIK28718.1"/>
    <property type="molecule type" value="Genomic_DNA"/>
</dbReference>
<dbReference type="HOGENOM" id="CLU_2794925_0_0_1"/>
<evidence type="ECO:0000256" key="1">
    <source>
        <dbReference type="SAM" id="Phobius"/>
    </source>
</evidence>
<proteinExistence type="predicted"/>
<dbReference type="Proteomes" id="UP000054018">
    <property type="component" value="Unassembled WGS sequence"/>
</dbReference>
<keyword evidence="1" id="KW-0812">Transmembrane</keyword>
<dbReference type="AlphaFoldDB" id="A0A0D0A9Q5"/>
<reference evidence="2 3" key="1">
    <citation type="submission" date="2014-04" db="EMBL/GenBank/DDBJ databases">
        <authorList>
            <consortium name="DOE Joint Genome Institute"/>
            <person name="Kuo A."/>
            <person name="Kohler A."/>
            <person name="Costa M.D."/>
            <person name="Nagy L.G."/>
            <person name="Floudas D."/>
            <person name="Copeland A."/>
            <person name="Barry K.W."/>
            <person name="Cichocki N."/>
            <person name="Veneault-Fourrey C."/>
            <person name="LaButti K."/>
            <person name="Lindquist E.A."/>
            <person name="Lipzen A."/>
            <person name="Lundell T."/>
            <person name="Morin E."/>
            <person name="Murat C."/>
            <person name="Sun H."/>
            <person name="Tunlid A."/>
            <person name="Henrissat B."/>
            <person name="Grigoriev I.V."/>
            <person name="Hibbett D.S."/>
            <person name="Martin F."/>
            <person name="Nordberg H.P."/>
            <person name="Cantor M.N."/>
            <person name="Hua S.X."/>
        </authorList>
    </citation>
    <scope>NUCLEOTIDE SEQUENCE [LARGE SCALE GENOMIC DNA]</scope>
    <source>
        <strain evidence="2 3">441</strain>
    </source>
</reference>
<sequence length="68" mass="7475">MHGRALQAVRWFDASTCRASRAGKNSTTCVPTPLFVWTVMSPVLLVLRIGGVNNDVRRSVEMMLGLEA</sequence>
<keyword evidence="1" id="KW-1133">Transmembrane helix</keyword>
<keyword evidence="3" id="KW-1185">Reference proteome</keyword>
<feature type="transmembrane region" description="Helical" evidence="1">
    <location>
        <begin position="34"/>
        <end position="53"/>
    </location>
</feature>
<protein>
    <submittedName>
        <fullName evidence="2">Unplaced genomic scaffold scaffold_7, whole genome shotgun sequence</fullName>
    </submittedName>
</protein>
<reference evidence="3" key="2">
    <citation type="submission" date="2015-01" db="EMBL/GenBank/DDBJ databases">
        <title>Evolutionary Origins and Diversification of the Mycorrhizal Mutualists.</title>
        <authorList>
            <consortium name="DOE Joint Genome Institute"/>
            <consortium name="Mycorrhizal Genomics Consortium"/>
            <person name="Kohler A."/>
            <person name="Kuo A."/>
            <person name="Nagy L.G."/>
            <person name="Floudas D."/>
            <person name="Copeland A."/>
            <person name="Barry K.W."/>
            <person name="Cichocki N."/>
            <person name="Veneault-Fourrey C."/>
            <person name="LaButti K."/>
            <person name="Lindquist E.A."/>
            <person name="Lipzen A."/>
            <person name="Lundell T."/>
            <person name="Morin E."/>
            <person name="Murat C."/>
            <person name="Riley R."/>
            <person name="Ohm R."/>
            <person name="Sun H."/>
            <person name="Tunlid A."/>
            <person name="Henrissat B."/>
            <person name="Grigoriev I.V."/>
            <person name="Hibbett D.S."/>
            <person name="Martin F."/>
        </authorList>
    </citation>
    <scope>NUCLEOTIDE SEQUENCE [LARGE SCALE GENOMIC DNA]</scope>
    <source>
        <strain evidence="3">441</strain>
    </source>
</reference>
<gene>
    <name evidence="2" type="ORF">PISMIDRAFT_672892</name>
</gene>
<evidence type="ECO:0000313" key="3">
    <source>
        <dbReference type="Proteomes" id="UP000054018"/>
    </source>
</evidence>
<keyword evidence="1" id="KW-0472">Membrane</keyword>
<organism evidence="2 3">
    <name type="scientific">Pisolithus microcarpus 441</name>
    <dbReference type="NCBI Taxonomy" id="765257"/>
    <lineage>
        <taxon>Eukaryota</taxon>
        <taxon>Fungi</taxon>
        <taxon>Dikarya</taxon>
        <taxon>Basidiomycota</taxon>
        <taxon>Agaricomycotina</taxon>
        <taxon>Agaricomycetes</taxon>
        <taxon>Agaricomycetidae</taxon>
        <taxon>Boletales</taxon>
        <taxon>Sclerodermatineae</taxon>
        <taxon>Pisolithaceae</taxon>
        <taxon>Pisolithus</taxon>
    </lineage>
</organism>
<name>A0A0D0A9Q5_9AGAM</name>